<dbReference type="PANTHER" id="PTHR30237:SF2">
    <property type="entry name" value="MUREIN TETRAPEPTIDE CARBOXYPEPTIDASE"/>
    <property type="match status" value="1"/>
</dbReference>
<dbReference type="Pfam" id="PF17676">
    <property type="entry name" value="Peptidase_S66C"/>
    <property type="match status" value="1"/>
</dbReference>
<feature type="domain" description="LD-carboxypeptidase C-terminal" evidence="8">
    <location>
        <begin position="172"/>
        <end position="285"/>
    </location>
</feature>
<sequence length="299" mass="30713">MPSTVRPFRLTAGDHVRLVSPASTPTPEGVADCVRFLEGLGLRATVGEHALDAHGYLAGTDGHRLADLNDALRDPDVTAVVATRGGRGAYRIADGLDFAAAARHPKLVVGFSEITILLLALWNRCGIPGIHGAVPAADTSSFLSALFTTDGVTVRRRADEPTGALTTTGRASGVLLGGNQDMVATAAGWALPRLDGAILLLEGHGMGLGQIDRQLTMLTNAGRLDGVRAVAVGQYTDCGPAQGGWTAVDVLRDRLGRLGVPILGGLPIGHGTRPVTVPVGTHATLDADAGELVVGSAVL</sequence>
<dbReference type="Pfam" id="PF02016">
    <property type="entry name" value="Peptidase_S66"/>
    <property type="match status" value="1"/>
</dbReference>
<dbReference type="Gene3D" id="3.50.30.60">
    <property type="entry name" value="LD-carboxypeptidase A C-terminal domain-like"/>
    <property type="match status" value="1"/>
</dbReference>
<dbReference type="GO" id="GO:0004180">
    <property type="term" value="F:carboxypeptidase activity"/>
    <property type="evidence" value="ECO:0007669"/>
    <property type="project" value="UniProtKB-KW"/>
</dbReference>
<evidence type="ECO:0000313" key="9">
    <source>
        <dbReference type="EMBL" id="GIJ72126.1"/>
    </source>
</evidence>
<organism evidence="9 10">
    <name type="scientific">Virgisporangium ochraceum</name>
    <dbReference type="NCBI Taxonomy" id="65505"/>
    <lineage>
        <taxon>Bacteria</taxon>
        <taxon>Bacillati</taxon>
        <taxon>Actinomycetota</taxon>
        <taxon>Actinomycetes</taxon>
        <taxon>Micromonosporales</taxon>
        <taxon>Micromonosporaceae</taxon>
        <taxon>Virgisporangium</taxon>
    </lineage>
</organism>
<evidence type="ECO:0000256" key="6">
    <source>
        <dbReference type="PIRSR" id="PIRSR028757-1"/>
    </source>
</evidence>
<protein>
    <submittedName>
        <fullName evidence="9">Peptidase S66</fullName>
    </submittedName>
</protein>
<keyword evidence="3" id="KW-0645">Protease</keyword>
<comment type="similarity">
    <text evidence="1">Belongs to the peptidase S66 family.</text>
</comment>
<dbReference type="InterPro" id="IPR003507">
    <property type="entry name" value="S66_fam"/>
</dbReference>
<dbReference type="GO" id="GO:0006508">
    <property type="term" value="P:proteolysis"/>
    <property type="evidence" value="ECO:0007669"/>
    <property type="project" value="UniProtKB-KW"/>
</dbReference>
<reference evidence="9" key="1">
    <citation type="submission" date="2021-01" db="EMBL/GenBank/DDBJ databases">
        <title>Whole genome shotgun sequence of Virgisporangium ochraceum NBRC 16418.</title>
        <authorList>
            <person name="Komaki H."/>
            <person name="Tamura T."/>
        </authorList>
    </citation>
    <scope>NUCLEOTIDE SEQUENCE</scope>
    <source>
        <strain evidence="9">NBRC 16418</strain>
    </source>
</reference>
<feature type="active site" description="Nucleophile" evidence="6">
    <location>
        <position position="112"/>
    </location>
</feature>
<evidence type="ECO:0000259" key="8">
    <source>
        <dbReference type="Pfam" id="PF17676"/>
    </source>
</evidence>
<keyword evidence="2" id="KW-0121">Carboxypeptidase</keyword>
<dbReference type="SUPFAM" id="SSF141986">
    <property type="entry name" value="LD-carboxypeptidase A C-terminal domain-like"/>
    <property type="match status" value="1"/>
</dbReference>
<feature type="active site" description="Charge relay system" evidence="6">
    <location>
        <position position="202"/>
    </location>
</feature>
<evidence type="ECO:0000256" key="2">
    <source>
        <dbReference type="ARBA" id="ARBA00022645"/>
    </source>
</evidence>
<dbReference type="InterPro" id="IPR040921">
    <property type="entry name" value="Peptidase_S66C"/>
</dbReference>
<gene>
    <name evidence="9" type="ORF">Voc01_070430</name>
</gene>
<dbReference type="InterPro" id="IPR029062">
    <property type="entry name" value="Class_I_gatase-like"/>
</dbReference>
<dbReference type="AlphaFoldDB" id="A0A8J4A3I8"/>
<dbReference type="InterPro" id="IPR040449">
    <property type="entry name" value="Peptidase_S66_N"/>
</dbReference>
<evidence type="ECO:0000259" key="7">
    <source>
        <dbReference type="Pfam" id="PF02016"/>
    </source>
</evidence>
<evidence type="ECO:0000256" key="1">
    <source>
        <dbReference type="ARBA" id="ARBA00010233"/>
    </source>
</evidence>
<dbReference type="InterPro" id="IPR027461">
    <property type="entry name" value="Carboxypeptidase_A_C_sf"/>
</dbReference>
<feature type="domain" description="LD-carboxypeptidase N-terminal" evidence="7">
    <location>
        <begin position="16"/>
        <end position="132"/>
    </location>
</feature>
<dbReference type="GO" id="GO:0008236">
    <property type="term" value="F:serine-type peptidase activity"/>
    <property type="evidence" value="ECO:0007669"/>
    <property type="project" value="UniProtKB-KW"/>
</dbReference>
<evidence type="ECO:0000256" key="3">
    <source>
        <dbReference type="ARBA" id="ARBA00022670"/>
    </source>
</evidence>
<name>A0A8J4A3I8_9ACTN</name>
<feature type="active site" description="Charge relay system" evidence="6">
    <location>
        <position position="270"/>
    </location>
</feature>
<evidence type="ECO:0000256" key="4">
    <source>
        <dbReference type="ARBA" id="ARBA00022801"/>
    </source>
</evidence>
<keyword evidence="10" id="KW-1185">Reference proteome</keyword>
<accession>A0A8J4A3I8</accession>
<dbReference type="EMBL" id="BOPH01000097">
    <property type="protein sequence ID" value="GIJ72126.1"/>
    <property type="molecule type" value="Genomic_DNA"/>
</dbReference>
<evidence type="ECO:0000256" key="5">
    <source>
        <dbReference type="ARBA" id="ARBA00022825"/>
    </source>
</evidence>
<keyword evidence="5" id="KW-0720">Serine protease</keyword>
<dbReference type="CDD" id="cd07025">
    <property type="entry name" value="Peptidase_S66"/>
    <property type="match status" value="1"/>
</dbReference>
<dbReference type="SUPFAM" id="SSF52317">
    <property type="entry name" value="Class I glutamine amidotransferase-like"/>
    <property type="match status" value="1"/>
</dbReference>
<dbReference type="InterPro" id="IPR027478">
    <property type="entry name" value="LdcA_N"/>
</dbReference>
<dbReference type="PANTHER" id="PTHR30237">
    <property type="entry name" value="MURAMOYLTETRAPEPTIDE CARBOXYPEPTIDASE"/>
    <property type="match status" value="1"/>
</dbReference>
<dbReference type="Proteomes" id="UP000635606">
    <property type="component" value="Unassembled WGS sequence"/>
</dbReference>
<evidence type="ECO:0000313" key="10">
    <source>
        <dbReference type="Proteomes" id="UP000635606"/>
    </source>
</evidence>
<dbReference type="PIRSF" id="PIRSF028757">
    <property type="entry name" value="LD-carboxypeptidase"/>
    <property type="match status" value="1"/>
</dbReference>
<proteinExistence type="inferred from homology"/>
<comment type="caution">
    <text evidence="9">The sequence shown here is derived from an EMBL/GenBank/DDBJ whole genome shotgun (WGS) entry which is preliminary data.</text>
</comment>
<keyword evidence="4" id="KW-0378">Hydrolase</keyword>
<dbReference type="Gene3D" id="3.40.50.10740">
    <property type="entry name" value="Class I glutamine amidotransferase-like"/>
    <property type="match status" value="1"/>
</dbReference>
<dbReference type="RefSeq" id="WP_203931984.1">
    <property type="nucleotide sequence ID" value="NZ_BOPH01000097.1"/>
</dbReference>